<evidence type="ECO:0000313" key="3">
    <source>
        <dbReference type="Proteomes" id="UP001206128"/>
    </source>
</evidence>
<evidence type="ECO:0000313" key="2">
    <source>
        <dbReference type="EMBL" id="MCP2168515.1"/>
    </source>
</evidence>
<proteinExistence type="predicted"/>
<dbReference type="EMBL" id="JAMTCK010000014">
    <property type="protein sequence ID" value="MCP2168515.1"/>
    <property type="molecule type" value="Genomic_DNA"/>
</dbReference>
<dbReference type="GO" id="GO:0010181">
    <property type="term" value="F:FMN binding"/>
    <property type="evidence" value="ECO:0007669"/>
    <property type="project" value="InterPro"/>
</dbReference>
<dbReference type="PANTHER" id="PTHR30546">
    <property type="entry name" value="FLAVODOXIN-RELATED PROTEIN WRBA-RELATED"/>
    <property type="match status" value="1"/>
</dbReference>
<dbReference type="AlphaFoldDB" id="A0AAE3KII3"/>
<protein>
    <submittedName>
        <fullName evidence="2">Multimeric flavodoxin WrbA</fullName>
    </submittedName>
</protein>
<dbReference type="InterPro" id="IPR008254">
    <property type="entry name" value="Flavodoxin/NO_synth"/>
</dbReference>
<gene>
    <name evidence="2" type="ORF">LX83_005393</name>
</gene>
<dbReference type="SUPFAM" id="SSF52218">
    <property type="entry name" value="Flavoproteins"/>
    <property type="match status" value="1"/>
</dbReference>
<dbReference type="PROSITE" id="PS50902">
    <property type="entry name" value="FLAVODOXIN_LIKE"/>
    <property type="match status" value="1"/>
</dbReference>
<dbReference type="RefSeq" id="WP_253776443.1">
    <property type="nucleotide sequence ID" value="NZ_JAMTCK010000014.1"/>
</dbReference>
<comment type="caution">
    <text evidence="2">The sequence shown here is derived from an EMBL/GenBank/DDBJ whole genome shotgun (WGS) entry which is preliminary data.</text>
</comment>
<dbReference type="GO" id="GO:0016020">
    <property type="term" value="C:membrane"/>
    <property type="evidence" value="ECO:0007669"/>
    <property type="project" value="TreeGrafter"/>
</dbReference>
<dbReference type="PANTHER" id="PTHR30546:SF23">
    <property type="entry name" value="FLAVOPROTEIN-LIKE PROTEIN YCP4-RELATED"/>
    <property type="match status" value="1"/>
</dbReference>
<accession>A0AAE3KII3</accession>
<sequence>MTSTAMTSTAGPRPRVAVAYHSGRGHTAALAAAVADGARQAGAEVTALAVDGMTDHQWAVLDDADAIVFGTPTYMGNVSAGFQTFAERTSRRCHTGAWRDKVAAGFTNSGAKSGDKLQALVSLVVLAAQHHMHWVSLGLGPGWNSTTGSEDDLNRLGFFLGAGAQSDTDVAADRVHRADVRTCQLLGARVAGVTAQLLAGRTATQRLAPAGS</sequence>
<dbReference type="InterPro" id="IPR029039">
    <property type="entry name" value="Flavoprotein-like_sf"/>
</dbReference>
<evidence type="ECO:0000259" key="1">
    <source>
        <dbReference type="PROSITE" id="PS50902"/>
    </source>
</evidence>
<reference evidence="2" key="1">
    <citation type="submission" date="2022-06" db="EMBL/GenBank/DDBJ databases">
        <title>Genomic Encyclopedia of Archaeal and Bacterial Type Strains, Phase II (KMG-II): from individual species to whole genera.</title>
        <authorList>
            <person name="Goeker M."/>
        </authorList>
    </citation>
    <scope>NUCLEOTIDE SEQUENCE</scope>
    <source>
        <strain evidence="2">DSM 43935</strain>
    </source>
</reference>
<dbReference type="GO" id="GO:0003955">
    <property type="term" value="F:NAD(P)H dehydrogenase (quinone) activity"/>
    <property type="evidence" value="ECO:0007669"/>
    <property type="project" value="TreeGrafter"/>
</dbReference>
<dbReference type="Proteomes" id="UP001206128">
    <property type="component" value="Unassembled WGS sequence"/>
</dbReference>
<feature type="domain" description="Flavodoxin-like" evidence="1">
    <location>
        <begin position="16"/>
        <end position="191"/>
    </location>
</feature>
<keyword evidence="3" id="KW-1185">Reference proteome</keyword>
<dbReference type="Pfam" id="PF03358">
    <property type="entry name" value="FMN_red"/>
    <property type="match status" value="1"/>
</dbReference>
<organism evidence="2 3">
    <name type="scientific">Goodfellowiella coeruleoviolacea</name>
    <dbReference type="NCBI Taxonomy" id="334858"/>
    <lineage>
        <taxon>Bacteria</taxon>
        <taxon>Bacillati</taxon>
        <taxon>Actinomycetota</taxon>
        <taxon>Actinomycetes</taxon>
        <taxon>Pseudonocardiales</taxon>
        <taxon>Pseudonocardiaceae</taxon>
        <taxon>Goodfellowiella</taxon>
    </lineage>
</organism>
<name>A0AAE3KII3_9PSEU</name>
<dbReference type="InterPro" id="IPR005025">
    <property type="entry name" value="FMN_Rdtase-like_dom"/>
</dbReference>
<dbReference type="Gene3D" id="3.40.50.360">
    <property type="match status" value="1"/>
</dbReference>